<evidence type="ECO:0000313" key="3">
    <source>
        <dbReference type="Proteomes" id="UP001168990"/>
    </source>
</evidence>
<dbReference type="InterPro" id="IPR045139">
    <property type="entry name" value="Aladin"/>
</dbReference>
<dbReference type="SUPFAM" id="SSF50978">
    <property type="entry name" value="WD40 repeat-like"/>
    <property type="match status" value="1"/>
</dbReference>
<organism evidence="2 3">
    <name type="scientific">Microctonus aethiopoides</name>
    <dbReference type="NCBI Taxonomy" id="144406"/>
    <lineage>
        <taxon>Eukaryota</taxon>
        <taxon>Metazoa</taxon>
        <taxon>Ecdysozoa</taxon>
        <taxon>Arthropoda</taxon>
        <taxon>Hexapoda</taxon>
        <taxon>Insecta</taxon>
        <taxon>Pterygota</taxon>
        <taxon>Neoptera</taxon>
        <taxon>Endopterygota</taxon>
        <taxon>Hymenoptera</taxon>
        <taxon>Apocrita</taxon>
        <taxon>Ichneumonoidea</taxon>
        <taxon>Braconidae</taxon>
        <taxon>Euphorinae</taxon>
        <taxon>Microctonus</taxon>
    </lineage>
</organism>
<sequence>MLKLSSLNDFEISPINNDATVGLIDNVPIYCDKNQLHNETQLFAQYIRHYPEVNITSDMLATRESARTIGAGDLFLPVEDSALKKIASVWREKGIVEAIRAAAGEDPQRITTLVHWIANRLIFAMDFIERKTSAYERLPSIGSGSVSDIAATRDWSTALVRCLAWHPHCTRLALATRDDRIRIFSNGICGVAVLRHGSQKSVCSMSWRPHAGRELAAACNDGVLVWTVELGAASNSLSHATLLRQRKHAPVTGVSWHPQGDLLVSCSPNDLNIIIWDVAKEVGVPLKRVGGGGQCFVRWSPCGAKLLAATCRTVFRVWNTGQGKPWSAERWTVPNGRVAAACFGPHQTLLFASTEDPATLFSLPLRDNIFDVPQGSTSNDDLKIAIPLIDLAKVVHPTEDLDSGVVIGGKVVAMDWDPSGQYLAILFQDSSMVAVFNTKVSNTSRLTEVSPGCLIKGFPGENPNCLQFHQKLENNQLVACLTIAWSSGRVQQFPIAVKRPLACRVSPQLTNSLLSPTNYHSF</sequence>
<proteinExistence type="predicted"/>
<dbReference type="GO" id="GO:0005643">
    <property type="term" value="C:nuclear pore"/>
    <property type="evidence" value="ECO:0007669"/>
    <property type="project" value="TreeGrafter"/>
</dbReference>
<dbReference type="GO" id="GO:0006913">
    <property type="term" value="P:nucleocytoplasmic transport"/>
    <property type="evidence" value="ECO:0007669"/>
    <property type="project" value="TreeGrafter"/>
</dbReference>
<evidence type="ECO:0000259" key="1">
    <source>
        <dbReference type="Pfam" id="PF25460"/>
    </source>
</evidence>
<dbReference type="EMBL" id="JAQQBS010001422">
    <property type="protein sequence ID" value="KAK0165170.1"/>
    <property type="molecule type" value="Genomic_DNA"/>
</dbReference>
<feature type="domain" description="Aladin seven-bladed propeller" evidence="1">
    <location>
        <begin position="144"/>
        <end position="495"/>
    </location>
</feature>
<dbReference type="Gene3D" id="2.130.10.10">
    <property type="entry name" value="YVTN repeat-like/Quinoprotein amine dehydrogenase"/>
    <property type="match status" value="2"/>
</dbReference>
<comment type="caution">
    <text evidence="2">The sequence shown here is derived from an EMBL/GenBank/DDBJ whole genome shotgun (WGS) entry which is preliminary data.</text>
</comment>
<name>A0AA39F901_9HYME</name>
<reference evidence="2" key="1">
    <citation type="journal article" date="2023" name="bioRxiv">
        <title>Scaffold-level genome assemblies of two parasitoid biocontrol wasps reveal the parthenogenesis mechanism and an associated novel virus.</title>
        <authorList>
            <person name="Inwood S."/>
            <person name="Skelly J."/>
            <person name="Guhlin J."/>
            <person name="Harrop T."/>
            <person name="Goldson S."/>
            <person name="Dearden P."/>
        </authorList>
    </citation>
    <scope>NUCLEOTIDE SEQUENCE</scope>
    <source>
        <strain evidence="2">Irish</strain>
        <tissue evidence="2">Whole body</tissue>
    </source>
</reference>
<accession>A0AA39F901</accession>
<dbReference type="PANTHER" id="PTHR14494:SF0">
    <property type="entry name" value="ALADIN"/>
    <property type="match status" value="1"/>
</dbReference>
<protein>
    <recommendedName>
        <fullName evidence="1">Aladin seven-bladed propeller domain-containing protein</fullName>
    </recommendedName>
</protein>
<dbReference type="InterPro" id="IPR015943">
    <property type="entry name" value="WD40/YVTN_repeat-like_dom_sf"/>
</dbReference>
<dbReference type="InterPro" id="IPR057403">
    <property type="entry name" value="Beta-prop_Aladin"/>
</dbReference>
<dbReference type="Proteomes" id="UP001168990">
    <property type="component" value="Unassembled WGS sequence"/>
</dbReference>
<gene>
    <name evidence="2" type="ORF">PV328_003714</name>
</gene>
<dbReference type="Pfam" id="PF25460">
    <property type="entry name" value="Beta-prop_Aladin"/>
    <property type="match status" value="1"/>
</dbReference>
<dbReference type="AlphaFoldDB" id="A0AA39F901"/>
<keyword evidence="3" id="KW-1185">Reference proteome</keyword>
<dbReference type="SMART" id="SM00320">
    <property type="entry name" value="WD40"/>
    <property type="match status" value="5"/>
</dbReference>
<reference evidence="2" key="2">
    <citation type="submission" date="2023-03" db="EMBL/GenBank/DDBJ databases">
        <authorList>
            <person name="Inwood S.N."/>
            <person name="Skelly J.G."/>
            <person name="Guhlin J."/>
            <person name="Harrop T.W.R."/>
            <person name="Goldson S.G."/>
            <person name="Dearden P.K."/>
        </authorList>
    </citation>
    <scope>NUCLEOTIDE SEQUENCE</scope>
    <source>
        <strain evidence="2">Irish</strain>
        <tissue evidence="2">Whole body</tissue>
    </source>
</reference>
<evidence type="ECO:0000313" key="2">
    <source>
        <dbReference type="EMBL" id="KAK0165170.1"/>
    </source>
</evidence>
<dbReference type="InterPro" id="IPR001680">
    <property type="entry name" value="WD40_rpt"/>
</dbReference>
<dbReference type="PANTHER" id="PTHR14494">
    <property type="entry name" value="ALADIN/ADRACALIN/AAAS"/>
    <property type="match status" value="1"/>
</dbReference>
<dbReference type="InterPro" id="IPR036322">
    <property type="entry name" value="WD40_repeat_dom_sf"/>
</dbReference>